<dbReference type="Proteomes" id="UP000182836">
    <property type="component" value="Unassembled WGS sequence"/>
</dbReference>
<gene>
    <name evidence="1" type="ORF">SAMN04487909_10516</name>
</gene>
<evidence type="ECO:0000313" key="2">
    <source>
        <dbReference type="Proteomes" id="UP000182836"/>
    </source>
</evidence>
<dbReference type="RefSeq" id="WP_255322209.1">
    <property type="nucleotide sequence ID" value="NZ_BJOA01000066.1"/>
</dbReference>
<dbReference type="GeneID" id="87589699"/>
<dbReference type="EMBL" id="FNED01000005">
    <property type="protein sequence ID" value="SDI53269.1"/>
    <property type="molecule type" value="Genomic_DNA"/>
</dbReference>
<name>A0A1G8LC28_ANEMI</name>
<sequence length="44" mass="5269">MDTCYYCGYPMESIHRITLYKENEEVNELLCKECYAERLESIKG</sequence>
<proteinExistence type="predicted"/>
<accession>A0A1G8LC28</accession>
<organism evidence="1 2">
    <name type="scientific">Aneurinibacillus migulanus</name>
    <name type="common">Bacillus migulanus</name>
    <dbReference type="NCBI Taxonomy" id="47500"/>
    <lineage>
        <taxon>Bacteria</taxon>
        <taxon>Bacillati</taxon>
        <taxon>Bacillota</taxon>
        <taxon>Bacilli</taxon>
        <taxon>Bacillales</taxon>
        <taxon>Paenibacillaceae</taxon>
        <taxon>Aneurinibacillus group</taxon>
        <taxon>Aneurinibacillus</taxon>
    </lineage>
</organism>
<reference evidence="1 2" key="1">
    <citation type="submission" date="2016-10" db="EMBL/GenBank/DDBJ databases">
        <authorList>
            <person name="de Groot N.N."/>
        </authorList>
    </citation>
    <scope>NUCLEOTIDE SEQUENCE [LARGE SCALE GENOMIC DNA]</scope>
    <source>
        <strain evidence="1 2">DSM 2895</strain>
    </source>
</reference>
<protein>
    <submittedName>
        <fullName evidence="1">Uncharacterized protein</fullName>
    </submittedName>
</protein>
<dbReference type="AlphaFoldDB" id="A0A1G8LC28"/>
<evidence type="ECO:0000313" key="1">
    <source>
        <dbReference type="EMBL" id="SDI53269.1"/>
    </source>
</evidence>